<evidence type="ECO:0000313" key="5">
    <source>
        <dbReference type="EMBL" id="MDT2596266.1"/>
    </source>
</evidence>
<gene>
    <name evidence="6" type="ORF">P7D36_10325</name>
    <name evidence="5" type="ORF">P7D39_04405</name>
</gene>
<dbReference type="PANTHER" id="PTHR10434:SF40">
    <property type="entry name" value="1-ACYL-SN-GLYCEROL-3-PHOSPHATE ACYLTRANSFERASE"/>
    <property type="match status" value="1"/>
</dbReference>
<evidence type="ECO:0000313" key="7">
    <source>
        <dbReference type="Proteomes" id="UP001245561"/>
    </source>
</evidence>
<dbReference type="InterPro" id="IPR002123">
    <property type="entry name" value="Plipid/glycerol_acylTrfase"/>
</dbReference>
<dbReference type="GO" id="GO:0006654">
    <property type="term" value="P:phosphatidic acid biosynthetic process"/>
    <property type="evidence" value="ECO:0007669"/>
    <property type="project" value="TreeGrafter"/>
</dbReference>
<dbReference type="Pfam" id="PF01553">
    <property type="entry name" value="Acyltransferase"/>
    <property type="match status" value="1"/>
</dbReference>
<evidence type="ECO:0000259" key="4">
    <source>
        <dbReference type="SMART" id="SM00563"/>
    </source>
</evidence>
<dbReference type="EMBL" id="JARPYT010000015">
    <property type="protein sequence ID" value="MDT2637888.1"/>
    <property type="molecule type" value="Genomic_DNA"/>
</dbReference>
<dbReference type="EMBL" id="JARPYR010000006">
    <property type="protein sequence ID" value="MDT2596266.1"/>
    <property type="molecule type" value="Genomic_DNA"/>
</dbReference>
<keyword evidence="2 6" id="KW-0012">Acyltransferase</keyword>
<sequence length="209" mass="23954">MFFKFIRAIVRILLAIINGNAHYQNKEKLPEGNYILVAPHRTWWDPVYIALAAAPKQFSFLAKAELFKNPILRFILVHLNAFPVDRDKPGPSVVKRPVKLLKETDKSLIMFPSGTRHSSELKGGMTLISRLSKKPIVPSVYQGPTKFSHLFKRTPVIVRFGDPIDISDIKKMDKDGLAEVEKRVQQAFDQLDHEINPDYNYRSKEKNAD</sequence>
<evidence type="ECO:0000256" key="3">
    <source>
        <dbReference type="SAM" id="SignalP"/>
    </source>
</evidence>
<organism evidence="6 7">
    <name type="scientific">Enterococcus dongliensis</name>
    <dbReference type="NCBI Taxonomy" id="2559925"/>
    <lineage>
        <taxon>Bacteria</taxon>
        <taxon>Bacillati</taxon>
        <taxon>Bacillota</taxon>
        <taxon>Bacilli</taxon>
        <taxon>Lactobacillales</taxon>
        <taxon>Enterococcaceae</taxon>
        <taxon>Enterococcus</taxon>
    </lineage>
</organism>
<keyword evidence="1" id="KW-0808">Transferase</keyword>
<keyword evidence="8" id="KW-1185">Reference proteome</keyword>
<dbReference type="Proteomes" id="UP001256547">
    <property type="component" value="Unassembled WGS sequence"/>
</dbReference>
<dbReference type="RefSeq" id="WP_137603835.1">
    <property type="nucleotide sequence ID" value="NZ_JARPYR010000006.1"/>
</dbReference>
<protein>
    <submittedName>
        <fullName evidence="6">1-acyl-sn-glycerol-3-phosphate acyltransferase</fullName>
    </submittedName>
</protein>
<comment type="caution">
    <text evidence="6">The sequence shown here is derived from an EMBL/GenBank/DDBJ whole genome shotgun (WGS) entry which is preliminary data.</text>
</comment>
<reference evidence="6 8" key="1">
    <citation type="submission" date="2023-03" db="EMBL/GenBank/DDBJ databases">
        <authorList>
            <person name="Shen W."/>
            <person name="Cai J."/>
        </authorList>
    </citation>
    <scope>NUCLEOTIDE SEQUENCE</scope>
    <source>
        <strain evidence="6">P55-2</strain>
        <strain evidence="5 8">P72-2</strain>
    </source>
</reference>
<dbReference type="Proteomes" id="UP001245561">
    <property type="component" value="Unassembled WGS sequence"/>
</dbReference>
<name>A0AAP5NL15_9ENTE</name>
<feature type="domain" description="Phospholipid/glycerol acyltransferase" evidence="4">
    <location>
        <begin position="34"/>
        <end position="144"/>
    </location>
</feature>
<feature type="chain" id="PRO_5042930899" evidence="3">
    <location>
        <begin position="24"/>
        <end position="209"/>
    </location>
</feature>
<dbReference type="CDD" id="cd07989">
    <property type="entry name" value="LPLAT_AGPAT-like"/>
    <property type="match status" value="1"/>
</dbReference>
<feature type="signal peptide" evidence="3">
    <location>
        <begin position="1"/>
        <end position="23"/>
    </location>
</feature>
<dbReference type="GO" id="GO:0003841">
    <property type="term" value="F:1-acylglycerol-3-phosphate O-acyltransferase activity"/>
    <property type="evidence" value="ECO:0007669"/>
    <property type="project" value="TreeGrafter"/>
</dbReference>
<accession>A0AAP5NL15</accession>
<evidence type="ECO:0000256" key="1">
    <source>
        <dbReference type="ARBA" id="ARBA00022679"/>
    </source>
</evidence>
<evidence type="ECO:0000256" key="2">
    <source>
        <dbReference type="ARBA" id="ARBA00023315"/>
    </source>
</evidence>
<dbReference type="AlphaFoldDB" id="A0AAP5NL15"/>
<proteinExistence type="predicted"/>
<dbReference type="PANTHER" id="PTHR10434">
    <property type="entry name" value="1-ACYL-SN-GLYCEROL-3-PHOSPHATE ACYLTRANSFERASE"/>
    <property type="match status" value="1"/>
</dbReference>
<evidence type="ECO:0000313" key="8">
    <source>
        <dbReference type="Proteomes" id="UP001256547"/>
    </source>
</evidence>
<dbReference type="SUPFAM" id="SSF69593">
    <property type="entry name" value="Glycerol-3-phosphate (1)-acyltransferase"/>
    <property type="match status" value="1"/>
</dbReference>
<keyword evidence="3" id="KW-0732">Signal</keyword>
<evidence type="ECO:0000313" key="6">
    <source>
        <dbReference type="EMBL" id="MDT2637888.1"/>
    </source>
</evidence>
<dbReference type="SMART" id="SM00563">
    <property type="entry name" value="PlsC"/>
    <property type="match status" value="1"/>
</dbReference>